<dbReference type="Proteomes" id="UP000014174">
    <property type="component" value="Unassembled WGS sequence"/>
</dbReference>
<reference evidence="3 4" key="1">
    <citation type="journal article" date="2013" name="Genome Announc.">
        <title>Draft Genome Sequence of Arcticibacter svalbardensis Strain MN12-7T, a Member of the Family Sphingobacteriaceae Isolated from an Arctic Soil Sample.</title>
        <authorList>
            <person name="Shivaji S."/>
            <person name="Ara S."/>
            <person name="Prasad S."/>
            <person name="Manasa B.P."/>
            <person name="Begum Z."/>
            <person name="Singh A."/>
            <person name="Kumar Pinnaka A."/>
        </authorList>
    </citation>
    <scope>NUCLEOTIDE SEQUENCE [LARGE SCALE GENOMIC DNA]</scope>
    <source>
        <strain evidence="3 4">MN12-7</strain>
    </source>
</reference>
<keyword evidence="4" id="KW-1185">Reference proteome</keyword>
<dbReference type="EMBL" id="AQPN01000145">
    <property type="protein sequence ID" value="EOR92595.1"/>
    <property type="molecule type" value="Genomic_DNA"/>
</dbReference>
<evidence type="ECO:0000256" key="1">
    <source>
        <dbReference type="SAM" id="Phobius"/>
    </source>
</evidence>
<organism evidence="3 4">
    <name type="scientific">Arcticibacter svalbardensis MN12-7</name>
    <dbReference type="NCBI Taxonomy" id="1150600"/>
    <lineage>
        <taxon>Bacteria</taxon>
        <taxon>Pseudomonadati</taxon>
        <taxon>Bacteroidota</taxon>
        <taxon>Sphingobacteriia</taxon>
        <taxon>Sphingobacteriales</taxon>
        <taxon>Sphingobacteriaceae</taxon>
        <taxon>Arcticibacter</taxon>
    </lineage>
</organism>
<keyword evidence="1" id="KW-0472">Membrane</keyword>
<evidence type="ECO:0000313" key="3">
    <source>
        <dbReference type="EMBL" id="EOR92595.1"/>
    </source>
</evidence>
<protein>
    <recommendedName>
        <fullName evidence="2">Transposase DDE domain-containing protein</fullName>
    </recommendedName>
</protein>
<name>R9GM36_9SPHI</name>
<gene>
    <name evidence="3" type="ORF">ADIARSV_4107</name>
</gene>
<feature type="domain" description="Transposase DDE" evidence="2">
    <location>
        <begin position="13"/>
        <end position="57"/>
    </location>
</feature>
<dbReference type="InterPro" id="IPR025668">
    <property type="entry name" value="Tnp_DDE_dom"/>
</dbReference>
<dbReference type="STRING" id="1150600.ADIARSV_4107"/>
<proteinExistence type="predicted"/>
<comment type="caution">
    <text evidence="3">The sequence shown here is derived from an EMBL/GenBank/DDBJ whole genome shotgun (WGS) entry which is preliminary data.</text>
</comment>
<dbReference type="RefSeq" id="WP_016197325.1">
    <property type="nucleotide sequence ID" value="NZ_AQPN01000145.1"/>
</dbReference>
<keyword evidence="1" id="KW-1133">Transmembrane helix</keyword>
<keyword evidence="1" id="KW-0812">Transmembrane</keyword>
<feature type="transmembrane region" description="Helical" evidence="1">
    <location>
        <begin position="46"/>
        <end position="68"/>
    </location>
</feature>
<sequence length="112" mass="12954">MDLELQSLTPDTVTRERNPIKGKFGQAKTAYGLDNIKARLKETSESWIACIFMVLNLVKLAWELYFWLKIKNMNRHFSAMIEIHAKRLVKIMAGVSSIHQPLFLKVKIIPLI</sequence>
<accession>R9GM36</accession>
<dbReference type="eggNOG" id="COG0783">
    <property type="taxonomic scope" value="Bacteria"/>
</dbReference>
<dbReference type="Pfam" id="PF13586">
    <property type="entry name" value="DDE_Tnp_1_2"/>
    <property type="match status" value="1"/>
</dbReference>
<dbReference type="AlphaFoldDB" id="R9GM36"/>
<evidence type="ECO:0000259" key="2">
    <source>
        <dbReference type="Pfam" id="PF13586"/>
    </source>
</evidence>
<evidence type="ECO:0000313" key="4">
    <source>
        <dbReference type="Proteomes" id="UP000014174"/>
    </source>
</evidence>